<evidence type="ECO:0000313" key="8">
    <source>
        <dbReference type="EMBL" id="MCL1635230.1"/>
    </source>
</evidence>
<evidence type="ECO:0000256" key="4">
    <source>
        <dbReference type="ARBA" id="ARBA00022692"/>
    </source>
</evidence>
<feature type="transmembrane region" description="Helical" evidence="7">
    <location>
        <begin position="65"/>
        <end position="85"/>
    </location>
</feature>
<keyword evidence="3" id="KW-1003">Cell membrane</keyword>
<organism evidence="8 9">
    <name type="scientific">Luteimonas galliterrae</name>
    <dbReference type="NCBI Taxonomy" id="2940486"/>
    <lineage>
        <taxon>Bacteria</taxon>
        <taxon>Pseudomonadati</taxon>
        <taxon>Pseudomonadota</taxon>
        <taxon>Gammaproteobacteria</taxon>
        <taxon>Lysobacterales</taxon>
        <taxon>Lysobacteraceae</taxon>
        <taxon>Luteimonas</taxon>
    </lineage>
</organism>
<dbReference type="PANTHER" id="PTHR33884">
    <property type="entry name" value="UPF0410 PROTEIN YMGE"/>
    <property type="match status" value="1"/>
</dbReference>
<feature type="transmembrane region" description="Helical" evidence="7">
    <location>
        <begin position="6"/>
        <end position="27"/>
    </location>
</feature>
<comment type="similarity">
    <text evidence="2">Belongs to the UPF0410 family.</text>
</comment>
<proteinExistence type="inferred from homology"/>
<comment type="caution">
    <text evidence="8">The sequence shown here is derived from an EMBL/GenBank/DDBJ whole genome shotgun (WGS) entry which is preliminary data.</text>
</comment>
<gene>
    <name evidence="8" type="ORF">M2650_11400</name>
</gene>
<keyword evidence="6 7" id="KW-0472">Membrane</keyword>
<accession>A0ABT0MLY3</accession>
<feature type="transmembrane region" description="Helical" evidence="7">
    <location>
        <begin position="34"/>
        <end position="53"/>
    </location>
</feature>
<dbReference type="EMBL" id="JAMBEP010000002">
    <property type="protein sequence ID" value="MCL1635230.1"/>
    <property type="molecule type" value="Genomic_DNA"/>
</dbReference>
<protein>
    <submittedName>
        <fullName evidence="8">GlsB/YeaQ/YmgE family stress response membrane protein</fullName>
    </submittedName>
</protein>
<sequence>MSGLLGDNNWIVTILIGFVVGLLARFLKPGNDKMGIILTTLLGIAGAVAASFVGQRMGWYAPGQAAGFVGALIGAIVILVIVSLFRRKRTTLPPR</sequence>
<dbReference type="Pfam" id="PF04226">
    <property type="entry name" value="Transgly_assoc"/>
    <property type="match status" value="1"/>
</dbReference>
<dbReference type="PANTHER" id="PTHR33884:SF7">
    <property type="entry name" value="BSL8023 PROTEIN"/>
    <property type="match status" value="1"/>
</dbReference>
<keyword evidence="9" id="KW-1185">Reference proteome</keyword>
<keyword evidence="5 7" id="KW-1133">Transmembrane helix</keyword>
<evidence type="ECO:0000256" key="3">
    <source>
        <dbReference type="ARBA" id="ARBA00022475"/>
    </source>
</evidence>
<dbReference type="Proteomes" id="UP001431217">
    <property type="component" value="Unassembled WGS sequence"/>
</dbReference>
<evidence type="ECO:0000313" key="9">
    <source>
        <dbReference type="Proteomes" id="UP001431217"/>
    </source>
</evidence>
<reference evidence="8 9" key="1">
    <citation type="submission" date="2022-05" db="EMBL/GenBank/DDBJ databases">
        <title>Luteimonas sp. SX5, whole genome shotgun sequencing project.</title>
        <authorList>
            <person name="Zhao G."/>
            <person name="Shen L."/>
        </authorList>
    </citation>
    <scope>NUCLEOTIDE SEQUENCE [LARGE SCALE GENOMIC DNA]</scope>
    <source>
        <strain evidence="8 9">SX5</strain>
    </source>
</reference>
<evidence type="ECO:0000256" key="6">
    <source>
        <dbReference type="ARBA" id="ARBA00023136"/>
    </source>
</evidence>
<evidence type="ECO:0000256" key="1">
    <source>
        <dbReference type="ARBA" id="ARBA00004651"/>
    </source>
</evidence>
<dbReference type="InterPro" id="IPR007341">
    <property type="entry name" value="Transgly_assoc"/>
</dbReference>
<comment type="subcellular location">
    <subcellularLocation>
        <location evidence="1">Cell membrane</location>
        <topology evidence="1">Multi-pass membrane protein</topology>
    </subcellularLocation>
</comment>
<evidence type="ECO:0000256" key="5">
    <source>
        <dbReference type="ARBA" id="ARBA00022989"/>
    </source>
</evidence>
<keyword evidence="4 7" id="KW-0812">Transmembrane</keyword>
<evidence type="ECO:0000256" key="7">
    <source>
        <dbReference type="SAM" id="Phobius"/>
    </source>
</evidence>
<evidence type="ECO:0000256" key="2">
    <source>
        <dbReference type="ARBA" id="ARBA00011006"/>
    </source>
</evidence>
<name>A0ABT0MLY3_9GAMM</name>
<dbReference type="RefSeq" id="WP_249475040.1">
    <property type="nucleotide sequence ID" value="NZ_JAMBEP010000002.1"/>
</dbReference>